<feature type="short sequence motif" description="GXGXXG" evidence="4">
    <location>
        <begin position="128"/>
        <end position="133"/>
    </location>
</feature>
<dbReference type="RefSeq" id="WP_082723515.1">
    <property type="nucleotide sequence ID" value="NZ_JAJA02000001.1"/>
</dbReference>
<name>A0A108U7S0_9GAMM</name>
<evidence type="ECO:0000313" key="8">
    <source>
        <dbReference type="Proteomes" id="UP000023435"/>
    </source>
</evidence>
<dbReference type="OrthoDB" id="9807112at2"/>
<evidence type="ECO:0000256" key="2">
    <source>
        <dbReference type="ARBA" id="ARBA00022963"/>
    </source>
</evidence>
<evidence type="ECO:0000259" key="6">
    <source>
        <dbReference type="PROSITE" id="PS51635"/>
    </source>
</evidence>
<dbReference type="Pfam" id="PF12536">
    <property type="entry name" value="DUF3734"/>
    <property type="match status" value="1"/>
</dbReference>
<dbReference type="Pfam" id="PF01734">
    <property type="entry name" value="Patatin"/>
    <property type="match status" value="1"/>
</dbReference>
<feature type="domain" description="PNPLA" evidence="6">
    <location>
        <begin position="124"/>
        <end position="343"/>
    </location>
</feature>
<feature type="active site" description="Proton acceptor" evidence="4">
    <location>
        <position position="330"/>
    </location>
</feature>
<dbReference type="EMBL" id="JAJA02000001">
    <property type="protein sequence ID" value="KWS04125.1"/>
    <property type="molecule type" value="Genomic_DNA"/>
</dbReference>
<feature type="active site" description="Nucleophile" evidence="4">
    <location>
        <position position="157"/>
    </location>
</feature>
<keyword evidence="3 4" id="KW-0443">Lipid metabolism</keyword>
<dbReference type="InterPro" id="IPR050301">
    <property type="entry name" value="NTE"/>
</dbReference>
<dbReference type="InterPro" id="IPR016035">
    <property type="entry name" value="Acyl_Trfase/lysoPLipase"/>
</dbReference>
<evidence type="ECO:0000256" key="5">
    <source>
        <dbReference type="SAM" id="MobiDB-lite"/>
    </source>
</evidence>
<proteinExistence type="predicted"/>
<dbReference type="GO" id="GO:0016042">
    <property type="term" value="P:lipid catabolic process"/>
    <property type="evidence" value="ECO:0007669"/>
    <property type="project" value="UniProtKB-UniRule"/>
</dbReference>
<reference evidence="7 8" key="1">
    <citation type="journal article" date="2014" name="Genome Announc.">
        <title>Draft Genome Sequence of Lysobacter capsici AZ78, a Bacterium Antagonistic to Plant-Pathogenic Oomycetes.</title>
        <authorList>
            <person name="Puopolo G."/>
            <person name="Sonego P."/>
            <person name="Engelen K."/>
            <person name="Pertot I."/>
        </authorList>
    </citation>
    <scope>NUCLEOTIDE SEQUENCE [LARGE SCALE GENOMIC DNA]</scope>
    <source>
        <strain evidence="7 8">AZ78</strain>
    </source>
</reference>
<feature type="region of interest" description="Disordered" evidence="5">
    <location>
        <begin position="1"/>
        <end position="80"/>
    </location>
</feature>
<keyword evidence="2 4" id="KW-0442">Lipid degradation</keyword>
<protein>
    <submittedName>
        <fullName evidence="7">Ferredoxin reductase</fullName>
    </submittedName>
</protein>
<dbReference type="PANTHER" id="PTHR14226:SF57">
    <property type="entry name" value="BLR7027 PROTEIN"/>
    <property type="match status" value="1"/>
</dbReference>
<comment type="caution">
    <text evidence="7">The sequence shown here is derived from an EMBL/GenBank/DDBJ whole genome shotgun (WGS) entry which is preliminary data.</text>
</comment>
<evidence type="ECO:0000313" key="7">
    <source>
        <dbReference type="EMBL" id="KWS04125.1"/>
    </source>
</evidence>
<evidence type="ECO:0000256" key="3">
    <source>
        <dbReference type="ARBA" id="ARBA00023098"/>
    </source>
</evidence>
<dbReference type="Gene3D" id="3.40.1090.10">
    <property type="entry name" value="Cytosolic phospholipase A2 catalytic domain"/>
    <property type="match status" value="2"/>
</dbReference>
<feature type="compositionally biased region" description="Basic and acidic residues" evidence="5">
    <location>
        <begin position="20"/>
        <end position="62"/>
    </location>
</feature>
<dbReference type="SUPFAM" id="SSF52151">
    <property type="entry name" value="FabD/lysophospholipase-like"/>
    <property type="match status" value="1"/>
</dbReference>
<dbReference type="InterPro" id="IPR021095">
    <property type="entry name" value="DUF3734"/>
</dbReference>
<gene>
    <name evidence="7" type="ORF">AZ78_1674</name>
</gene>
<accession>A0A108U7S0</accession>
<keyword evidence="1 4" id="KW-0378">Hydrolase</keyword>
<dbReference type="PANTHER" id="PTHR14226">
    <property type="entry name" value="NEUROPATHY TARGET ESTERASE/SWISS CHEESE D.MELANOGASTER"/>
    <property type="match status" value="1"/>
</dbReference>
<keyword evidence="8" id="KW-1185">Reference proteome</keyword>
<feature type="short sequence motif" description="DGA/G" evidence="4">
    <location>
        <begin position="330"/>
        <end position="332"/>
    </location>
</feature>
<organism evidence="7 8">
    <name type="scientific">Lysobacter capsici AZ78</name>
    <dbReference type="NCBI Taxonomy" id="1444315"/>
    <lineage>
        <taxon>Bacteria</taxon>
        <taxon>Pseudomonadati</taxon>
        <taxon>Pseudomonadota</taxon>
        <taxon>Gammaproteobacteria</taxon>
        <taxon>Lysobacterales</taxon>
        <taxon>Lysobacteraceae</taxon>
        <taxon>Lysobacter</taxon>
    </lineage>
</organism>
<dbReference type="Proteomes" id="UP000023435">
    <property type="component" value="Unassembled WGS sequence"/>
</dbReference>
<sequence length="496" mass="54757">MATTRTPTRRNAASTGGAKRASESEPAKREPARRDPAKRDPKPATPAKKDPPAKTPARKEPPARASTRHPAAAPAVVTAPAASKRAVKRAAFIDPADANAAPGRGKRRTQTHDTAPVLPDNIALVLQGGGALGAYQAGVYQGLFEAGIAPNWIAGISIGAFNTAIIAGNPPHRRMEALREFWDTISRPYLLPSTTFGQEARFANIDADSRAWLDTWEAWRAIVEGQHGFYQPRGWLGQDPMALFGAPPGPAEASFYDTSPMIATLERMVDFDRLNDGGIRVSVGAVNVRTGNLEYFDNTQMRLDARHILASGALPPAFPAVEIDGEFYWDGGLVSNTPLSQVLTASPRRDTLVFQVDLWNARGDLPQNLLDVAERQKEIQYSSRTRLITDTQRVFQHYRRLLRELLEEIPEDVRKSNPWAQHAAELACDRRYSVVHLIYRDRARIGHFKDYQFGRVAMREHWLSGQSDVARALSHPDWLQLPHGESAFVAHDATAP</sequence>
<evidence type="ECO:0000256" key="1">
    <source>
        <dbReference type="ARBA" id="ARBA00022801"/>
    </source>
</evidence>
<dbReference type="AlphaFoldDB" id="A0A108U7S0"/>
<feature type="compositionally biased region" description="Low complexity" evidence="5">
    <location>
        <begin position="1"/>
        <end position="15"/>
    </location>
</feature>
<feature type="compositionally biased region" description="Low complexity" evidence="5">
    <location>
        <begin position="70"/>
        <end position="80"/>
    </location>
</feature>
<feature type="short sequence motif" description="GXSXG" evidence="4">
    <location>
        <begin position="155"/>
        <end position="159"/>
    </location>
</feature>
<dbReference type="CDD" id="cd07209">
    <property type="entry name" value="Pat_hypo_Ecoli_Z1214_like"/>
    <property type="match status" value="1"/>
</dbReference>
<evidence type="ECO:0000256" key="4">
    <source>
        <dbReference type="PROSITE-ProRule" id="PRU01161"/>
    </source>
</evidence>
<dbReference type="InterPro" id="IPR002641">
    <property type="entry name" value="PNPLA_dom"/>
</dbReference>
<dbReference type="PROSITE" id="PS51635">
    <property type="entry name" value="PNPLA"/>
    <property type="match status" value="1"/>
</dbReference>
<dbReference type="GO" id="GO:0016787">
    <property type="term" value="F:hydrolase activity"/>
    <property type="evidence" value="ECO:0007669"/>
    <property type="project" value="UniProtKB-UniRule"/>
</dbReference>